<sequence length="853" mass="99658">MIDRLSEPQELIYRYDESAPKAPQKKTFVRAFLESNIEAVTHLNDENIITKIIWRFIILSFIVLVTVLCTTQIQRYAENRVSTNHEIEYPTEVEFPVIAICNNNIFRLSYLYALRNGKISNENYTLLSIDPNNPKPFDDIFEKYWDMDAVEFLKEAAPKLSESIHGCWWPNGTKCDSSNFEPIWTINGLCYAINTDRNNILTESGSGSSNALTLLLSVQFLEQINMCNTFFGMKKTGGLKLFLYNQSEEPLMITSGVNIPMGKNIDIPFWMVRKTRLEGRGCSSENIMSNKYNYTSCILQSFHQHIYKNCKCSLHGFFVKNEVTNPDKRCNVDEYFGCVQKHLKRIYERDIPSDCKPSCDTTEYTAWQDDLGYLTNVFPIEEEEKYDHLKALEEEESGDYYYEDINYVDNDVLDKDSGKQQQCGESTYFSYTQGKEKIAQSINLWTMMEEINDVYLGKTSRNVEKFVNSIKSIDEQGWMRNIENSTIIFEQLKDVPCFSEIIKHHQLIISKFAEEMEMKSNFIQNLLEKSSESDKTTITQMNRDDIDRIFYILNDLASFFSETSYRTRLFEKREDFMELIGRYHNNTSNKEFLEKLFKLNIHDELFIDYFEGIVNNLISIISNKKTIENSWNQTLVDHMDITMLLFKNIFNLDSEVVWDIFEDMKKCAINEVYPFLKNKYAKLKHIFDLSHINYETLSKNMHPFQPTLEDVSGDFSLVHIFLHRTSIEKWTQNEDYSFWSLASDIGGALDLFLGASLLTMMEVFYILMRHGVFGLKRKKIKRVFELWKSGDENQCVCDTTSSNSEENHEDFLDAVEFQEKVDRDLEIISICGSEMSQLYLTPATSQSYLPEEK</sequence>
<keyword evidence="8 13" id="KW-0406">Ion transport</keyword>
<evidence type="ECO:0000256" key="7">
    <source>
        <dbReference type="ARBA" id="ARBA00023053"/>
    </source>
</evidence>
<gene>
    <name evidence="15" type="ORF">CAMP_LOCUS3742</name>
</gene>
<keyword evidence="7" id="KW-0915">Sodium</keyword>
<evidence type="ECO:0000313" key="16">
    <source>
        <dbReference type="Proteomes" id="UP001152747"/>
    </source>
</evidence>
<dbReference type="Pfam" id="PF00858">
    <property type="entry name" value="ASC"/>
    <property type="match status" value="2"/>
</dbReference>
<evidence type="ECO:0000256" key="11">
    <source>
        <dbReference type="ARBA" id="ARBA00023201"/>
    </source>
</evidence>
<evidence type="ECO:0000256" key="1">
    <source>
        <dbReference type="ARBA" id="ARBA00004141"/>
    </source>
</evidence>
<evidence type="ECO:0000256" key="3">
    <source>
        <dbReference type="ARBA" id="ARBA00022448"/>
    </source>
</evidence>
<evidence type="ECO:0000256" key="14">
    <source>
        <dbReference type="SAM" id="Phobius"/>
    </source>
</evidence>
<evidence type="ECO:0000256" key="13">
    <source>
        <dbReference type="RuleBase" id="RU000679"/>
    </source>
</evidence>
<evidence type="ECO:0000256" key="5">
    <source>
        <dbReference type="ARBA" id="ARBA00022692"/>
    </source>
</evidence>
<dbReference type="Proteomes" id="UP001152747">
    <property type="component" value="Unassembled WGS sequence"/>
</dbReference>
<evidence type="ECO:0000256" key="12">
    <source>
        <dbReference type="ARBA" id="ARBA00023303"/>
    </source>
</evidence>
<evidence type="ECO:0000256" key="6">
    <source>
        <dbReference type="ARBA" id="ARBA00022989"/>
    </source>
</evidence>
<reference evidence="15" key="1">
    <citation type="submission" date="2022-11" db="EMBL/GenBank/DDBJ databases">
        <authorList>
            <person name="Kikuchi T."/>
        </authorList>
    </citation>
    <scope>NUCLEOTIDE SEQUENCE</scope>
    <source>
        <strain evidence="15">PS1010</strain>
    </source>
</reference>
<dbReference type="InterPro" id="IPR001873">
    <property type="entry name" value="ENaC"/>
</dbReference>
<comment type="caution">
    <text evidence="15">The sequence shown here is derived from an EMBL/GenBank/DDBJ whole genome shotgun (WGS) entry which is preliminary data.</text>
</comment>
<comment type="similarity">
    <text evidence="2 13">Belongs to the amiloride-sensitive sodium channel (TC 1.A.6) family.</text>
</comment>
<evidence type="ECO:0000256" key="4">
    <source>
        <dbReference type="ARBA" id="ARBA00022461"/>
    </source>
</evidence>
<accession>A0A9P1IAD2</accession>
<keyword evidence="4 13" id="KW-0894">Sodium channel</keyword>
<evidence type="ECO:0000256" key="10">
    <source>
        <dbReference type="ARBA" id="ARBA00023180"/>
    </source>
</evidence>
<comment type="subcellular location">
    <subcellularLocation>
        <location evidence="1">Membrane</location>
        <topology evidence="1">Multi-pass membrane protein</topology>
    </subcellularLocation>
</comment>
<keyword evidence="11 13" id="KW-0739">Sodium transport</keyword>
<dbReference type="GO" id="GO:0005886">
    <property type="term" value="C:plasma membrane"/>
    <property type="evidence" value="ECO:0007669"/>
    <property type="project" value="TreeGrafter"/>
</dbReference>
<keyword evidence="12 13" id="KW-0407">Ion channel</keyword>
<keyword evidence="6 14" id="KW-1133">Transmembrane helix</keyword>
<dbReference type="Gene3D" id="1.10.287.770">
    <property type="entry name" value="YojJ-like"/>
    <property type="match status" value="1"/>
</dbReference>
<feature type="transmembrane region" description="Helical" evidence="14">
    <location>
        <begin position="751"/>
        <end position="772"/>
    </location>
</feature>
<dbReference type="PRINTS" id="PR01078">
    <property type="entry name" value="AMINACHANNEL"/>
</dbReference>
<dbReference type="AlphaFoldDB" id="A0A9P1IAD2"/>
<dbReference type="PANTHER" id="PTHR11690:SF296">
    <property type="entry name" value="DEGENERIN-LIKE PROTEIN DEL-10"/>
    <property type="match status" value="1"/>
</dbReference>
<feature type="transmembrane region" description="Helical" evidence="14">
    <location>
        <begin position="52"/>
        <end position="73"/>
    </location>
</feature>
<keyword evidence="9 14" id="KW-0472">Membrane</keyword>
<evidence type="ECO:0000313" key="15">
    <source>
        <dbReference type="EMBL" id="CAI5441105.1"/>
    </source>
</evidence>
<dbReference type="GO" id="GO:0015280">
    <property type="term" value="F:ligand-gated sodium channel activity"/>
    <property type="evidence" value="ECO:0007669"/>
    <property type="project" value="TreeGrafter"/>
</dbReference>
<keyword evidence="5 13" id="KW-0812">Transmembrane</keyword>
<evidence type="ECO:0000256" key="9">
    <source>
        <dbReference type="ARBA" id="ARBA00023136"/>
    </source>
</evidence>
<keyword evidence="10" id="KW-0325">Glycoprotein</keyword>
<organism evidence="15 16">
    <name type="scientific">Caenorhabditis angaria</name>
    <dbReference type="NCBI Taxonomy" id="860376"/>
    <lineage>
        <taxon>Eukaryota</taxon>
        <taxon>Metazoa</taxon>
        <taxon>Ecdysozoa</taxon>
        <taxon>Nematoda</taxon>
        <taxon>Chromadorea</taxon>
        <taxon>Rhabditida</taxon>
        <taxon>Rhabditina</taxon>
        <taxon>Rhabditomorpha</taxon>
        <taxon>Rhabditoidea</taxon>
        <taxon>Rhabditidae</taxon>
        <taxon>Peloderinae</taxon>
        <taxon>Caenorhabditis</taxon>
    </lineage>
</organism>
<dbReference type="OrthoDB" id="6628406at2759"/>
<dbReference type="PANTHER" id="PTHR11690">
    <property type="entry name" value="AMILORIDE-SENSITIVE SODIUM CHANNEL-RELATED"/>
    <property type="match status" value="1"/>
</dbReference>
<keyword evidence="3 13" id="KW-0813">Transport</keyword>
<keyword evidence="16" id="KW-1185">Reference proteome</keyword>
<dbReference type="Gene3D" id="2.60.470.10">
    <property type="entry name" value="Acid-sensing ion channels like domains"/>
    <property type="match status" value="1"/>
</dbReference>
<evidence type="ECO:0000256" key="2">
    <source>
        <dbReference type="ARBA" id="ARBA00007193"/>
    </source>
</evidence>
<proteinExistence type="inferred from homology"/>
<protein>
    <submittedName>
        <fullName evidence="15">Uncharacterized protein</fullName>
    </submittedName>
</protein>
<name>A0A9P1IAD2_9PELO</name>
<dbReference type="EMBL" id="CANHGI010000002">
    <property type="protein sequence ID" value="CAI5441105.1"/>
    <property type="molecule type" value="Genomic_DNA"/>
</dbReference>
<evidence type="ECO:0000256" key="8">
    <source>
        <dbReference type="ARBA" id="ARBA00023065"/>
    </source>
</evidence>